<comment type="cofactor">
    <cofactor evidence="2">
        <name>[4Fe-4S] cluster</name>
        <dbReference type="ChEBI" id="CHEBI:49883"/>
    </cofactor>
</comment>
<dbReference type="GO" id="GO:0016491">
    <property type="term" value="F:oxidoreductase activity"/>
    <property type="evidence" value="ECO:0007669"/>
    <property type="project" value="UniProtKB-KW"/>
</dbReference>
<dbReference type="SUPFAM" id="SSF54862">
    <property type="entry name" value="4Fe-4S ferredoxins"/>
    <property type="match status" value="1"/>
</dbReference>
<evidence type="ECO:0000256" key="4">
    <source>
        <dbReference type="ARBA" id="ARBA00022448"/>
    </source>
</evidence>
<dbReference type="EMBL" id="UGPZ01000003">
    <property type="protein sequence ID" value="STY93971.1"/>
    <property type="molecule type" value="Genomic_DNA"/>
</dbReference>
<dbReference type="Proteomes" id="UP000254133">
    <property type="component" value="Unassembled WGS sequence"/>
</dbReference>
<dbReference type="GO" id="GO:0051539">
    <property type="term" value="F:4 iron, 4 sulfur cluster binding"/>
    <property type="evidence" value="ECO:0007669"/>
    <property type="project" value="UniProtKB-KW"/>
</dbReference>
<comment type="subcellular location">
    <subcellularLocation>
        <location evidence="3">Cell envelope</location>
    </subcellularLocation>
</comment>
<evidence type="ECO:0000313" key="13">
    <source>
        <dbReference type="Proteomes" id="UP000254133"/>
    </source>
</evidence>
<evidence type="ECO:0000256" key="8">
    <source>
        <dbReference type="ARBA" id="ARBA00022982"/>
    </source>
</evidence>
<evidence type="ECO:0000313" key="12">
    <source>
        <dbReference type="EMBL" id="STY93971.1"/>
    </source>
</evidence>
<evidence type="ECO:0000256" key="9">
    <source>
        <dbReference type="ARBA" id="ARBA00023004"/>
    </source>
</evidence>
<reference evidence="12 13" key="1">
    <citation type="submission" date="2018-06" db="EMBL/GenBank/DDBJ databases">
        <authorList>
            <consortium name="Pathogen Informatics"/>
            <person name="Doyle S."/>
        </authorList>
    </citation>
    <scope>NUCLEOTIDE SEQUENCE [LARGE SCALE GENOMIC DNA]</scope>
    <source>
        <strain evidence="12 13">NCTC9426</strain>
    </source>
</reference>
<dbReference type="AlphaFoldDB" id="A0A378PZJ7"/>
<keyword evidence="4" id="KW-0813">Transport</keyword>
<gene>
    <name evidence="12" type="primary">narH</name>
    <name evidence="12" type="ORF">NCTC9426_02706</name>
</gene>
<keyword evidence="9" id="KW-0408">Iron</keyword>
<comment type="cofactor">
    <cofactor evidence="1">
        <name>[3Fe-4S] cluster</name>
        <dbReference type="ChEBI" id="CHEBI:21137"/>
    </cofactor>
</comment>
<evidence type="ECO:0000256" key="1">
    <source>
        <dbReference type="ARBA" id="ARBA00001927"/>
    </source>
</evidence>
<name>A0A378PZJ7_MORBO</name>
<dbReference type="Gene3D" id="1.10.3650.10">
    <property type="entry name" value="nitrate reductase domain like"/>
    <property type="match status" value="1"/>
</dbReference>
<keyword evidence="11" id="KW-0003">3Fe-4S</keyword>
<dbReference type="PANTHER" id="PTHR43518">
    <property type="entry name" value="NITRATE REDUCTASE BETA SUBUNIT"/>
    <property type="match status" value="1"/>
</dbReference>
<evidence type="ECO:0000256" key="2">
    <source>
        <dbReference type="ARBA" id="ARBA00001966"/>
    </source>
</evidence>
<keyword evidence="12" id="KW-0560">Oxidoreductase</keyword>
<dbReference type="GO" id="GO:0051538">
    <property type="term" value="F:3 iron, 4 sulfur cluster binding"/>
    <property type="evidence" value="ECO:0007669"/>
    <property type="project" value="UniProtKB-KW"/>
</dbReference>
<dbReference type="EC" id="1.7.99.4" evidence="12"/>
<keyword evidence="6" id="KW-0479">Metal-binding</keyword>
<dbReference type="InterPro" id="IPR038262">
    <property type="entry name" value="Nitr_red_bet_C_sf"/>
</dbReference>
<sequence>MNVIEAAQKSPVYKLAMDWQLALPLHPEYRTLPMVWYVPPLSPIQNAAEAGKVGMDGLIPDVDSLRIPGYLGRRYQIVRQKTSQ</sequence>
<proteinExistence type="predicted"/>
<protein>
    <submittedName>
        <fullName evidence="12">Respiratory nitrate reductase 1 beta chain</fullName>
        <ecNumber evidence="12">1.7.99.4</ecNumber>
    </submittedName>
</protein>
<keyword evidence="5" id="KW-0004">4Fe-4S</keyword>
<evidence type="ECO:0000256" key="10">
    <source>
        <dbReference type="ARBA" id="ARBA00023014"/>
    </source>
</evidence>
<dbReference type="Gene3D" id="3.30.70.20">
    <property type="match status" value="1"/>
</dbReference>
<organism evidence="12 13">
    <name type="scientific">Moraxella bovis</name>
    <dbReference type="NCBI Taxonomy" id="476"/>
    <lineage>
        <taxon>Bacteria</taxon>
        <taxon>Pseudomonadati</taxon>
        <taxon>Pseudomonadota</taxon>
        <taxon>Gammaproteobacteria</taxon>
        <taxon>Moraxellales</taxon>
        <taxon>Moraxellaceae</taxon>
        <taxon>Moraxella</taxon>
    </lineage>
</organism>
<evidence type="ECO:0000256" key="5">
    <source>
        <dbReference type="ARBA" id="ARBA00022485"/>
    </source>
</evidence>
<accession>A0A378PZJ7</accession>
<evidence type="ECO:0000256" key="11">
    <source>
        <dbReference type="ARBA" id="ARBA00023291"/>
    </source>
</evidence>
<dbReference type="GO" id="GO:0009055">
    <property type="term" value="F:electron transfer activity"/>
    <property type="evidence" value="ECO:0007669"/>
    <property type="project" value="TreeGrafter"/>
</dbReference>
<evidence type="ECO:0000256" key="3">
    <source>
        <dbReference type="ARBA" id="ARBA00004196"/>
    </source>
</evidence>
<dbReference type="PANTHER" id="PTHR43518:SF1">
    <property type="entry name" value="RESPIRATORY NITRATE REDUCTASE 1 BETA CHAIN"/>
    <property type="match status" value="1"/>
</dbReference>
<dbReference type="GO" id="GO:0046872">
    <property type="term" value="F:metal ion binding"/>
    <property type="evidence" value="ECO:0007669"/>
    <property type="project" value="UniProtKB-KW"/>
</dbReference>
<dbReference type="GO" id="GO:0016020">
    <property type="term" value="C:membrane"/>
    <property type="evidence" value="ECO:0007669"/>
    <property type="project" value="TreeGrafter"/>
</dbReference>
<evidence type="ECO:0000256" key="7">
    <source>
        <dbReference type="ARBA" id="ARBA00022737"/>
    </source>
</evidence>
<keyword evidence="10" id="KW-0411">Iron-sulfur</keyword>
<evidence type="ECO:0000256" key="6">
    <source>
        <dbReference type="ARBA" id="ARBA00022723"/>
    </source>
</evidence>
<keyword evidence="7" id="KW-0677">Repeat</keyword>
<dbReference type="GO" id="GO:0030313">
    <property type="term" value="C:cell envelope"/>
    <property type="evidence" value="ECO:0007669"/>
    <property type="project" value="UniProtKB-SubCell"/>
</dbReference>
<keyword evidence="8" id="KW-0249">Electron transport</keyword>
<dbReference type="GO" id="GO:0009061">
    <property type="term" value="P:anaerobic respiration"/>
    <property type="evidence" value="ECO:0007669"/>
    <property type="project" value="TreeGrafter"/>
</dbReference>